<organism evidence="2">
    <name type="scientific">Tanacetum cinerariifolium</name>
    <name type="common">Dalmatian daisy</name>
    <name type="synonym">Chrysanthemum cinerariifolium</name>
    <dbReference type="NCBI Taxonomy" id="118510"/>
    <lineage>
        <taxon>Eukaryota</taxon>
        <taxon>Viridiplantae</taxon>
        <taxon>Streptophyta</taxon>
        <taxon>Embryophyta</taxon>
        <taxon>Tracheophyta</taxon>
        <taxon>Spermatophyta</taxon>
        <taxon>Magnoliopsida</taxon>
        <taxon>eudicotyledons</taxon>
        <taxon>Gunneridae</taxon>
        <taxon>Pentapetalae</taxon>
        <taxon>asterids</taxon>
        <taxon>campanulids</taxon>
        <taxon>Asterales</taxon>
        <taxon>Asteraceae</taxon>
        <taxon>Asteroideae</taxon>
        <taxon>Anthemideae</taxon>
        <taxon>Anthemidinae</taxon>
        <taxon>Tanacetum</taxon>
    </lineage>
</organism>
<dbReference type="Pfam" id="PF07727">
    <property type="entry name" value="RVT_2"/>
    <property type="match status" value="1"/>
</dbReference>
<evidence type="ECO:0000313" key="2">
    <source>
        <dbReference type="EMBL" id="GEU32921.1"/>
    </source>
</evidence>
<reference evidence="2" key="1">
    <citation type="journal article" date="2019" name="Sci. Rep.">
        <title>Draft genome of Tanacetum cinerariifolium, the natural source of mosquito coil.</title>
        <authorList>
            <person name="Yamashiro T."/>
            <person name="Shiraishi A."/>
            <person name="Satake H."/>
            <person name="Nakayama K."/>
        </authorList>
    </citation>
    <scope>NUCLEOTIDE SEQUENCE</scope>
</reference>
<dbReference type="EMBL" id="BKCJ010000408">
    <property type="protein sequence ID" value="GEU32921.1"/>
    <property type="molecule type" value="Genomic_DNA"/>
</dbReference>
<comment type="caution">
    <text evidence="2">The sequence shown here is derived from an EMBL/GenBank/DDBJ whole genome shotgun (WGS) entry which is preliminary data.</text>
</comment>
<dbReference type="InterPro" id="IPR013103">
    <property type="entry name" value="RVT_2"/>
</dbReference>
<name>A0A6L2J7N1_TANCI</name>
<feature type="domain" description="Reverse transcriptase Ty1/copia-type" evidence="1">
    <location>
        <begin position="136"/>
        <end position="241"/>
    </location>
</feature>
<protein>
    <submittedName>
        <fullName evidence="2">Retrovirus-related Pol polyprotein from transposon TNT 1-94</fullName>
    </submittedName>
</protein>
<evidence type="ECO:0000259" key="1">
    <source>
        <dbReference type="Pfam" id="PF07727"/>
    </source>
</evidence>
<dbReference type="AlphaFoldDB" id="A0A6L2J7N1"/>
<proteinExistence type="predicted"/>
<sequence>MPTKIELTLEQSQQGVSNDVLVSIEGVKELERNVWINGVKKEALPTLKAETGSIHKLLVFTKVNSDAPSTSTSQTPPETPSSVIPLGVEEADHDIEVAHMDNNPFVEFPILKPTSKESSTQIEAMQAELNEFEHLKVWELVPRLDCVMAITLKWIYKVKLNKLGGVLKNKARLVTRGYRQKEGIEFEESFALVARLEDIRIFIAFVAQINIVVYQIDVKIAFLNGILPMKDKAGSNLGNKENDFMLDPSYGEDLEELTSTIMLIAQLQPADDNAENVPSYDAKAVSQVDASSKVQEQVSHGKRKSIIQTIDDDQIDSNILFDDPFMENNGGTTKHDSTAHDEYHEMQMLAYNV</sequence>
<gene>
    <name evidence="2" type="ORF">Tci_004899</name>
</gene>
<accession>A0A6L2J7N1</accession>